<dbReference type="AlphaFoldDB" id="A0A4U8Q4L9"/>
<evidence type="ECO:0000256" key="7">
    <source>
        <dbReference type="SAM" id="SignalP"/>
    </source>
</evidence>
<sequence precursor="true">MRKRSRVLGVLLATAMAAASLAGCGGSTGTTEAAKDTTAETTAAGTEAAETAATDEAADKAAAETEAADSEKATTAASADATELEMWTFVELHGNHFQDMAEKWNEANPDRQVSLNVNVLPYEDMHNKLQIALQSGEGAPDIVDIELGKFANFLKGEPQLEALNDAIDPYREDIVASRIELYSKDGKNYGIPSHVGATVAFYNTEMLEAADIDYTTIKTYADLKEAGLKLKEATGKYIISADTSALWQLNDLIAQQKKDWVDDAGNVNVNIPEAQKGLETLKDLQTAGVATTIPGGNPDTEEAYAYYNAGEVACAIMPMWQMSRYTSYMTDLKGKIAIAPAPVLEEGMPSSVGGGGTGTCVTNQCSDVQLAKDFLAYAKLSVDGNIGLWNNLGFDPCNMDVWSMEEVTHNPDNEFVQYFKNNPFDVLNEIKDQIGLIKSTEAYPAINSTFSATTLNAIFDSDQDIAAALEEAQSQIENELQ</sequence>
<dbReference type="PANTHER" id="PTHR43649:SF33">
    <property type="entry name" value="POLYGALACTURONAN_RHAMNOGALACTURONAN-BINDING PROTEIN YTCQ"/>
    <property type="match status" value="1"/>
</dbReference>
<dbReference type="Proteomes" id="UP000306509">
    <property type="component" value="Unassembled WGS sequence"/>
</dbReference>
<gene>
    <name evidence="8" type="primary">araN_4</name>
    <name evidence="8" type="ORF">DSM106044_03415</name>
</gene>
<dbReference type="EMBL" id="QGQD01000066">
    <property type="protein sequence ID" value="TLC99774.1"/>
    <property type="molecule type" value="Genomic_DNA"/>
</dbReference>
<reference evidence="8 9" key="1">
    <citation type="journal article" date="2019" name="Anaerobe">
        <title>Detection of Robinsoniella peoriensis in multiple bone samples of a trauma patient.</title>
        <authorList>
            <person name="Schrottner P."/>
            <person name="Hartwich K."/>
            <person name="Bunk B."/>
            <person name="Schober I."/>
            <person name="Helbig S."/>
            <person name="Rudolph W.W."/>
            <person name="Gunzer F."/>
        </authorList>
    </citation>
    <scope>NUCLEOTIDE SEQUENCE [LARGE SCALE GENOMIC DNA]</scope>
    <source>
        <strain evidence="8 9">DSM 106044</strain>
    </source>
</reference>
<evidence type="ECO:0000256" key="5">
    <source>
        <dbReference type="ARBA" id="ARBA00023288"/>
    </source>
</evidence>
<dbReference type="STRING" id="180332.GCA_000797495_02731"/>
<keyword evidence="2 7" id="KW-0732">Signal</keyword>
<keyword evidence="1" id="KW-1003">Cell membrane</keyword>
<dbReference type="PANTHER" id="PTHR43649">
    <property type="entry name" value="ARABINOSE-BINDING PROTEIN-RELATED"/>
    <property type="match status" value="1"/>
</dbReference>
<comment type="caution">
    <text evidence="8">The sequence shown here is derived from an EMBL/GenBank/DDBJ whole genome shotgun (WGS) entry which is preliminary data.</text>
</comment>
<keyword evidence="9" id="KW-1185">Reference proteome</keyword>
<accession>A0A4U8Q4L9</accession>
<dbReference type="Gene3D" id="3.40.190.10">
    <property type="entry name" value="Periplasmic binding protein-like II"/>
    <property type="match status" value="1"/>
</dbReference>
<feature type="chain" id="PRO_5039631485" evidence="7">
    <location>
        <begin position="23"/>
        <end position="481"/>
    </location>
</feature>
<feature type="region of interest" description="Disordered" evidence="6">
    <location>
        <begin position="23"/>
        <end position="78"/>
    </location>
</feature>
<dbReference type="InterPro" id="IPR006059">
    <property type="entry name" value="SBP"/>
</dbReference>
<feature type="signal peptide" evidence="7">
    <location>
        <begin position="1"/>
        <end position="22"/>
    </location>
</feature>
<evidence type="ECO:0000256" key="4">
    <source>
        <dbReference type="ARBA" id="ARBA00023139"/>
    </source>
</evidence>
<keyword evidence="3" id="KW-0472">Membrane</keyword>
<organism evidence="8 9">
    <name type="scientific">Robinsoniella peoriensis</name>
    <dbReference type="NCBI Taxonomy" id="180332"/>
    <lineage>
        <taxon>Bacteria</taxon>
        <taxon>Bacillati</taxon>
        <taxon>Bacillota</taxon>
        <taxon>Clostridia</taxon>
        <taxon>Lachnospirales</taxon>
        <taxon>Lachnospiraceae</taxon>
        <taxon>Robinsoniella</taxon>
    </lineage>
</organism>
<evidence type="ECO:0000256" key="1">
    <source>
        <dbReference type="ARBA" id="ARBA00022475"/>
    </source>
</evidence>
<keyword evidence="4" id="KW-0564">Palmitate</keyword>
<dbReference type="InterPro" id="IPR050490">
    <property type="entry name" value="Bact_solute-bd_prot1"/>
</dbReference>
<evidence type="ECO:0000313" key="8">
    <source>
        <dbReference type="EMBL" id="TLC99774.1"/>
    </source>
</evidence>
<dbReference type="RefSeq" id="WP_138003109.1">
    <property type="nucleotide sequence ID" value="NZ_QGQD01000066.1"/>
</dbReference>
<name>A0A4U8Q4L9_9FIRM</name>
<evidence type="ECO:0000256" key="2">
    <source>
        <dbReference type="ARBA" id="ARBA00022729"/>
    </source>
</evidence>
<dbReference type="SUPFAM" id="SSF53850">
    <property type="entry name" value="Periplasmic binding protein-like II"/>
    <property type="match status" value="1"/>
</dbReference>
<feature type="compositionally biased region" description="Low complexity" evidence="6">
    <location>
        <begin position="39"/>
        <end position="55"/>
    </location>
</feature>
<dbReference type="PROSITE" id="PS51257">
    <property type="entry name" value="PROKAR_LIPOPROTEIN"/>
    <property type="match status" value="1"/>
</dbReference>
<dbReference type="Pfam" id="PF01547">
    <property type="entry name" value="SBP_bac_1"/>
    <property type="match status" value="1"/>
</dbReference>
<evidence type="ECO:0000313" key="9">
    <source>
        <dbReference type="Proteomes" id="UP000306509"/>
    </source>
</evidence>
<proteinExistence type="predicted"/>
<evidence type="ECO:0000256" key="6">
    <source>
        <dbReference type="SAM" id="MobiDB-lite"/>
    </source>
</evidence>
<keyword evidence="5" id="KW-0449">Lipoprotein</keyword>
<evidence type="ECO:0000256" key="3">
    <source>
        <dbReference type="ARBA" id="ARBA00023136"/>
    </source>
</evidence>
<protein>
    <submittedName>
        <fullName evidence="8">Putative arabinose-binding protein</fullName>
    </submittedName>
</protein>